<reference evidence="2" key="1">
    <citation type="journal article" date="2020" name="bioRxiv">
        <title>Comparative genomics of Chlamydomonas.</title>
        <authorList>
            <person name="Craig R.J."/>
            <person name="Hasan A.R."/>
            <person name="Ness R.W."/>
            <person name="Keightley P.D."/>
        </authorList>
    </citation>
    <scope>NUCLEOTIDE SEQUENCE</scope>
    <source>
        <strain evidence="2">CCAP 11/70</strain>
    </source>
</reference>
<feature type="compositionally biased region" description="Pro residues" evidence="1">
    <location>
        <begin position="445"/>
        <end position="472"/>
    </location>
</feature>
<comment type="caution">
    <text evidence="2">The sequence shown here is derived from an EMBL/GenBank/DDBJ whole genome shotgun (WGS) entry which is preliminary data.</text>
</comment>
<organism evidence="2 3">
    <name type="scientific">Edaphochlamys debaryana</name>
    <dbReference type="NCBI Taxonomy" id="47281"/>
    <lineage>
        <taxon>Eukaryota</taxon>
        <taxon>Viridiplantae</taxon>
        <taxon>Chlorophyta</taxon>
        <taxon>core chlorophytes</taxon>
        <taxon>Chlorophyceae</taxon>
        <taxon>CS clade</taxon>
        <taxon>Chlamydomonadales</taxon>
        <taxon>Chlamydomonadales incertae sedis</taxon>
        <taxon>Edaphochlamys</taxon>
    </lineage>
</organism>
<sequence length="662" mass="65826">MDATLDGLLSNTGTTATILAPTDTAFVQWFAANGLTADVSFAVNTLCSAARSASTLALLQAHVITGSQLTWQILANSQIGLYDIYGYFFGSTRQSGGRQVRHRNLHHICRTHDNRGARLPGALAAVSPAAGPTHPARSAAAVPDCPAPSASTPPAVTAAPAAPITPPVTAAAAAPAPPSLTAATAATIPASLTSATAATTPPPVTSAPATPASPAITAAPAAPSLTAATAAPASASLTAAPAAPASASLTSATAATASPTVTSAPATPASPSLTSAPASASLTSAASASASPSDSTLVLTETACADLTARVSADILVAAAAQGASITQAFALTECNAAFDSANSVFPTVRICGQVLSDADGLMLQAPIMESMPGWVGQLLAGASPPAPVDERRRRRAVLSAVTDYCTPAAAAGASVSVVMQGADGGPGCVAAGFADACPALPLPPSPRPPRWPPPTDPTAPPPPVAPAPSRPDAPGLRRNPPLIPMPPEQIQYAGACARITFKPPAFAAVSPLQLSAQACFNFAARVNADFQAAAAAQGTSLVFDFLCTTSSTDYDPSREIYPYVEACGQLQSRADCAALDPYIVAAMPAWIPIALDGATSSRRHRRTLLVGEYCSAVPDFVAAAAHRLDIPAAAPAAAAAGSLAAAATTGALIPEARRASA</sequence>
<evidence type="ECO:0000313" key="2">
    <source>
        <dbReference type="EMBL" id="KAG2501400.1"/>
    </source>
</evidence>
<gene>
    <name evidence="2" type="ORF">HYH03_001186</name>
</gene>
<evidence type="ECO:0000313" key="3">
    <source>
        <dbReference type="Proteomes" id="UP000612055"/>
    </source>
</evidence>
<feature type="compositionally biased region" description="Low complexity" evidence="1">
    <location>
        <begin position="147"/>
        <end position="158"/>
    </location>
</feature>
<feature type="region of interest" description="Disordered" evidence="1">
    <location>
        <begin position="445"/>
        <end position="482"/>
    </location>
</feature>
<keyword evidence="3" id="KW-1185">Reference proteome</keyword>
<accession>A0A836C607</accession>
<evidence type="ECO:0000256" key="1">
    <source>
        <dbReference type="SAM" id="MobiDB-lite"/>
    </source>
</evidence>
<proteinExistence type="predicted"/>
<dbReference type="EMBL" id="JAEHOE010000002">
    <property type="protein sequence ID" value="KAG2501400.1"/>
    <property type="molecule type" value="Genomic_DNA"/>
</dbReference>
<dbReference type="AlphaFoldDB" id="A0A836C607"/>
<name>A0A836C607_9CHLO</name>
<evidence type="ECO:0008006" key="4">
    <source>
        <dbReference type="Google" id="ProtNLM"/>
    </source>
</evidence>
<protein>
    <recommendedName>
        <fullName evidence="4">FAS1 domain-containing protein</fullName>
    </recommendedName>
</protein>
<feature type="region of interest" description="Disordered" evidence="1">
    <location>
        <begin position="126"/>
        <end position="158"/>
    </location>
</feature>
<dbReference type="Proteomes" id="UP000612055">
    <property type="component" value="Unassembled WGS sequence"/>
</dbReference>